<name>A0A401T5E5_CHIPU</name>
<dbReference type="EMBL" id="BEZZ01001074">
    <property type="protein sequence ID" value="GCC37881.1"/>
    <property type="molecule type" value="Genomic_DNA"/>
</dbReference>
<evidence type="ECO:0000256" key="1">
    <source>
        <dbReference type="ARBA" id="ARBA00004127"/>
    </source>
</evidence>
<dbReference type="InterPro" id="IPR012430">
    <property type="entry name" value="TMEM43_fam"/>
</dbReference>
<dbReference type="GO" id="GO:0006629">
    <property type="term" value="P:lipid metabolic process"/>
    <property type="evidence" value="ECO:0007669"/>
    <property type="project" value="TreeGrafter"/>
</dbReference>
<keyword evidence="6" id="KW-0256">Endoplasmic reticulum</keyword>
<feature type="transmembrane region" description="Helical" evidence="10">
    <location>
        <begin position="343"/>
        <end position="364"/>
    </location>
</feature>
<feature type="transmembrane region" description="Helical" evidence="10">
    <location>
        <begin position="29"/>
        <end position="51"/>
    </location>
</feature>
<evidence type="ECO:0000256" key="7">
    <source>
        <dbReference type="ARBA" id="ARBA00022989"/>
    </source>
</evidence>
<dbReference type="PANTHER" id="PTHR13416">
    <property type="match status" value="1"/>
</dbReference>
<feature type="transmembrane region" description="Helical" evidence="10">
    <location>
        <begin position="370"/>
        <end position="390"/>
    </location>
</feature>
<evidence type="ECO:0000256" key="2">
    <source>
        <dbReference type="ARBA" id="ARBA00004259"/>
    </source>
</evidence>
<keyword evidence="12" id="KW-1185">Reference proteome</keyword>
<dbReference type="OrthoDB" id="410725at2759"/>
<comment type="subcellular location">
    <subcellularLocation>
        <location evidence="1">Endomembrane system</location>
        <topology evidence="1">Multi-pass membrane protein</topology>
    </subcellularLocation>
    <subcellularLocation>
        <location evidence="3">Endoplasmic reticulum membrane</location>
    </subcellularLocation>
    <subcellularLocation>
        <location evidence="2">Nucleus envelope</location>
    </subcellularLocation>
</comment>
<dbReference type="AlphaFoldDB" id="A0A401T5E5"/>
<keyword evidence="8 10" id="KW-0472">Membrane</keyword>
<dbReference type="GO" id="GO:0005637">
    <property type="term" value="C:nuclear inner membrane"/>
    <property type="evidence" value="ECO:0007669"/>
    <property type="project" value="TreeGrafter"/>
</dbReference>
<evidence type="ECO:0000256" key="6">
    <source>
        <dbReference type="ARBA" id="ARBA00022824"/>
    </source>
</evidence>
<gene>
    <name evidence="11" type="ORF">chiPu_0016389</name>
</gene>
<reference evidence="11 12" key="1">
    <citation type="journal article" date="2018" name="Nat. Ecol. Evol.">
        <title>Shark genomes provide insights into elasmobranch evolution and the origin of vertebrates.</title>
        <authorList>
            <person name="Hara Y"/>
            <person name="Yamaguchi K"/>
            <person name="Onimaru K"/>
            <person name="Kadota M"/>
            <person name="Koyanagi M"/>
            <person name="Keeley SD"/>
            <person name="Tatsumi K"/>
            <person name="Tanaka K"/>
            <person name="Motone F"/>
            <person name="Kageyama Y"/>
            <person name="Nozu R"/>
            <person name="Adachi N"/>
            <person name="Nishimura O"/>
            <person name="Nakagawa R"/>
            <person name="Tanegashima C"/>
            <person name="Kiyatake I"/>
            <person name="Matsumoto R"/>
            <person name="Murakumo K"/>
            <person name="Nishida K"/>
            <person name="Terakita A"/>
            <person name="Kuratani S"/>
            <person name="Sato K"/>
            <person name="Hyodo S Kuraku.S."/>
        </authorList>
    </citation>
    <scope>NUCLEOTIDE SEQUENCE [LARGE SCALE GENOMIC DNA]</scope>
</reference>
<feature type="transmembrane region" description="Helical" evidence="10">
    <location>
        <begin position="306"/>
        <end position="323"/>
    </location>
</feature>
<keyword evidence="9" id="KW-0539">Nucleus</keyword>
<dbReference type="STRING" id="137246.A0A401T5E5"/>
<proteinExistence type="inferred from homology"/>
<accession>A0A401T5E5</accession>
<protein>
    <recommendedName>
        <fullName evidence="13">Transmembrane protein 43</fullName>
    </recommendedName>
</protein>
<evidence type="ECO:0000313" key="12">
    <source>
        <dbReference type="Proteomes" id="UP000287033"/>
    </source>
</evidence>
<evidence type="ECO:0000256" key="8">
    <source>
        <dbReference type="ARBA" id="ARBA00023136"/>
    </source>
</evidence>
<dbReference type="GO" id="GO:0005789">
    <property type="term" value="C:endoplasmic reticulum membrane"/>
    <property type="evidence" value="ECO:0007669"/>
    <property type="project" value="UniProtKB-SubCell"/>
</dbReference>
<dbReference type="Pfam" id="PF07787">
    <property type="entry name" value="TMEM43"/>
    <property type="match status" value="1"/>
</dbReference>
<sequence length="399" mass="45327">MVRPNQPGSSRDEHVKITNQRKQGFLERLGETTGGMLVGVLIFIFSFYLLFTNEGRCVRTQNSLNEGLSLVVSLSDVFTPLPQNDGKLVHLTGSLMTLQPLYDPNYGISVHVVKLQRRVEMYQWVEYSDSRDYEENGEKKIETRYSYNTEWKSEVVNSRSFDREIGHKNPSSMPVEAFTAVASDVNVGNFHFSKGLVDKVNTFKRIQLAKFEGPHSDIVVSDDYFYHSSNPRHPEVGDLRVSFYYAGLSGEWSFMGRPDVVTVVARQRGDQLLPYHTQSGNVLELLYEESLSATEVFEREHAANSMLTWGLRFAGWMLMFLGMKLMTKIFHTIVDWVPIIRDLVSLGLTVFAACVATSLTLLTVALGWLFYRPLLALLLGCFSLVPILIVKSRDRPKML</sequence>
<evidence type="ECO:0000313" key="11">
    <source>
        <dbReference type="EMBL" id="GCC37881.1"/>
    </source>
</evidence>
<comment type="similarity">
    <text evidence="4">Belongs to the TMEM43 family.</text>
</comment>
<evidence type="ECO:0000256" key="3">
    <source>
        <dbReference type="ARBA" id="ARBA00004586"/>
    </source>
</evidence>
<dbReference type="OMA" id="NMMALDE"/>
<evidence type="ECO:0000256" key="4">
    <source>
        <dbReference type="ARBA" id="ARBA00006627"/>
    </source>
</evidence>
<evidence type="ECO:0000256" key="5">
    <source>
        <dbReference type="ARBA" id="ARBA00022692"/>
    </source>
</evidence>
<evidence type="ECO:0008006" key="13">
    <source>
        <dbReference type="Google" id="ProtNLM"/>
    </source>
</evidence>
<dbReference type="PANTHER" id="PTHR13416:SF2">
    <property type="entry name" value="TRANSMEMBRANE PROTEIN 43"/>
    <property type="match status" value="1"/>
</dbReference>
<keyword evidence="5 10" id="KW-0812">Transmembrane</keyword>
<keyword evidence="7 10" id="KW-1133">Transmembrane helix</keyword>
<organism evidence="11 12">
    <name type="scientific">Chiloscyllium punctatum</name>
    <name type="common">Brownbanded bambooshark</name>
    <name type="synonym">Hemiscyllium punctatum</name>
    <dbReference type="NCBI Taxonomy" id="137246"/>
    <lineage>
        <taxon>Eukaryota</taxon>
        <taxon>Metazoa</taxon>
        <taxon>Chordata</taxon>
        <taxon>Craniata</taxon>
        <taxon>Vertebrata</taxon>
        <taxon>Chondrichthyes</taxon>
        <taxon>Elasmobranchii</taxon>
        <taxon>Galeomorphii</taxon>
        <taxon>Galeoidea</taxon>
        <taxon>Orectolobiformes</taxon>
        <taxon>Hemiscylliidae</taxon>
        <taxon>Chiloscyllium</taxon>
    </lineage>
</organism>
<evidence type="ECO:0000256" key="10">
    <source>
        <dbReference type="SAM" id="Phobius"/>
    </source>
</evidence>
<evidence type="ECO:0000256" key="9">
    <source>
        <dbReference type="ARBA" id="ARBA00023242"/>
    </source>
</evidence>
<dbReference type="Proteomes" id="UP000287033">
    <property type="component" value="Unassembled WGS sequence"/>
</dbReference>
<comment type="caution">
    <text evidence="11">The sequence shown here is derived from an EMBL/GenBank/DDBJ whole genome shotgun (WGS) entry which is preliminary data.</text>
</comment>
<dbReference type="GO" id="GO:0071763">
    <property type="term" value="P:nuclear membrane organization"/>
    <property type="evidence" value="ECO:0007669"/>
    <property type="project" value="TreeGrafter"/>
</dbReference>